<comment type="similarity">
    <text evidence="1">Belongs to the exportin family.</text>
</comment>
<proteinExistence type="inferred from homology"/>
<dbReference type="PROSITE" id="PS50166">
    <property type="entry name" value="IMPORTIN_B_NT"/>
    <property type="match status" value="1"/>
</dbReference>
<dbReference type="GO" id="GO:0005634">
    <property type="term" value="C:nucleus"/>
    <property type="evidence" value="ECO:0007669"/>
    <property type="project" value="TreeGrafter"/>
</dbReference>
<dbReference type="GO" id="GO:0006611">
    <property type="term" value="P:protein export from nucleus"/>
    <property type="evidence" value="ECO:0007669"/>
    <property type="project" value="InterPro"/>
</dbReference>
<dbReference type="InterPro" id="IPR016024">
    <property type="entry name" value="ARM-type_fold"/>
</dbReference>
<dbReference type="GO" id="GO:0006405">
    <property type="term" value="P:RNA export from nucleus"/>
    <property type="evidence" value="ECO:0007669"/>
    <property type="project" value="TreeGrafter"/>
</dbReference>
<accession>A0A3E2H6Y1</accession>
<dbReference type="Proteomes" id="UP000258309">
    <property type="component" value="Unassembled WGS sequence"/>
</dbReference>
<organism evidence="3 4">
    <name type="scientific">Scytalidium lignicola</name>
    <name type="common">Hyphomycete</name>
    <dbReference type="NCBI Taxonomy" id="5539"/>
    <lineage>
        <taxon>Eukaryota</taxon>
        <taxon>Fungi</taxon>
        <taxon>Dikarya</taxon>
        <taxon>Ascomycota</taxon>
        <taxon>Pezizomycotina</taxon>
        <taxon>Leotiomycetes</taxon>
        <taxon>Leotiomycetes incertae sedis</taxon>
        <taxon>Scytalidium</taxon>
    </lineage>
</organism>
<name>A0A3E2H6Y1_SCYLI</name>
<dbReference type="InterPro" id="IPR001494">
    <property type="entry name" value="Importin-beta_N"/>
</dbReference>
<dbReference type="PANTHER" id="PTHR11223:SF3">
    <property type="entry name" value="EXPORTIN-5"/>
    <property type="match status" value="1"/>
</dbReference>
<dbReference type="OrthoDB" id="2215036at2759"/>
<dbReference type="STRING" id="5539.A0A3E2H6Y1"/>
<sequence>MNGSTNTQSAESRASEIDVKTQPDLLLQIHQALEVVHSPYSSNETRRHASIFLEEIKANDEAPYHGYTLASDKSQQPVVRHYALSLLEHGIRHKWTEYSEEQATTLRSWVLQLSQIISPDDPLYLRNKTAQLWVEIAKRSWAAEWIDMDELMVRLWEIPGSVAHKEFVLFILETLSDEIFNGEDTVALLREGALSKACVEVFTPAVVLTEAFPNRQIGTKVRFGDEGWLVRLGEFLTQCLDSNLSNNPQYQICAVKTLSVYKSVMPWAIPRAISRASCVQHMCQGLSVPNVPVQLASVQALHALYSRVHFSDEEFLALVCPMYTSQVVTLLQKLFEWSTVDPREIDDEKYLFAKKFSEMMSHLSAFIDQKVSAIPEDCDLPNLLNLFLAIAQSQSFVISIPILVTWTRLLRSETIGGSPTTTPIIAPLLELCCSRLIRYENVSEDNEDPSLLFLLEDIDTIPERHAFLGNYRRYCVQIVELIVRQKLSQAIYHILGQVDHGMQHLYDGQQPFSVETYSKTSMPVLRVDAHFTAAEAALKGYAKWRSEHGSNLQEDEQERVSIENALESWCERLLDMRFEDPIIQKRILQLAVAFSTSALDKKVAFMLKVLEHILMSRPVEKPEYGVYSDAVKELQTDGLHELQRLATRMPDQLLDVYDQLEAKVNEIIASGTIDGKRQVSYQTFLFTIIHRATTIDPVIRHQRLEAFITPVQLLWQDPALLESISSFDGFCNLLGLSKVQDYLASRQVHEIQDWGSYQLDAEGQAIQKELDERVKALPLRTTKSFLGCSVEKIEKDTPAYIVSNVLWRERLPIILPSLLKFLSHAHTFHNPLNWSRLPPEMRSTVNRILTDRFWQAGISEGSKDDFYARVTGTKSTMEGFASSIRGTIRTVREASYAILYCMSRFDLNFYGFRELPGPLAHALFADAHCLSSHQLIALLNVVRLIIDDCPIEMRPHFVPPILATCFSQIDEKCSFEWDKLSQKQSARTEGEDLTEEMKEESILRQLTHTAVMLCGGLLDPARPNPDAPTAKELSTYQSTNGEAASFPSMRKFCLTSSTILEPLLLFCTHAIRMRDSRCCGVVLRVIRSIVPEFISTDDNPLSPTIREFISTDVLKACISSLNEPYFVDLQREIAHLIASILLYYSTITPTPRQILLSLPGIQEKPVDKCIEYISRSNVQQRQQRALVLDLLRDIKGVSISEQGRIPKSATPARKERSKMQQEFMKEAPAETRKESPSLDGVASDLAVISTGGSFSGRALTTELGLPSDHPRLHLGFWTWMVKHWTSSWRTEATLPTGILDKRPGAAYLTV</sequence>
<dbReference type="InterPro" id="IPR011989">
    <property type="entry name" value="ARM-like"/>
</dbReference>
<dbReference type="InterPro" id="IPR045478">
    <property type="entry name" value="Exportin-5_C"/>
</dbReference>
<dbReference type="InterPro" id="IPR045065">
    <property type="entry name" value="XPO1/5"/>
</dbReference>
<dbReference type="GO" id="GO:0042565">
    <property type="term" value="C:RNA nuclear export complex"/>
    <property type="evidence" value="ECO:0007669"/>
    <property type="project" value="TreeGrafter"/>
</dbReference>
<dbReference type="GO" id="GO:0031267">
    <property type="term" value="F:small GTPase binding"/>
    <property type="evidence" value="ECO:0007669"/>
    <property type="project" value="InterPro"/>
</dbReference>
<dbReference type="Gene3D" id="1.25.10.10">
    <property type="entry name" value="Leucine-rich Repeat Variant"/>
    <property type="match status" value="1"/>
</dbReference>
<dbReference type="Pfam" id="PF19273">
    <property type="entry name" value="Exportin-5"/>
    <property type="match status" value="1"/>
</dbReference>
<dbReference type="GO" id="GO:0005049">
    <property type="term" value="F:nuclear export signal receptor activity"/>
    <property type="evidence" value="ECO:0007669"/>
    <property type="project" value="InterPro"/>
</dbReference>
<dbReference type="OMA" id="IAKRSWG"/>
<dbReference type="PANTHER" id="PTHR11223">
    <property type="entry name" value="EXPORTIN 1/5"/>
    <property type="match status" value="1"/>
</dbReference>
<evidence type="ECO:0000313" key="4">
    <source>
        <dbReference type="Proteomes" id="UP000258309"/>
    </source>
</evidence>
<feature type="domain" description="Importin N-terminal" evidence="2">
    <location>
        <begin position="49"/>
        <end position="135"/>
    </location>
</feature>
<feature type="non-terminal residue" evidence="3">
    <location>
        <position position="1310"/>
    </location>
</feature>
<feature type="non-terminal residue" evidence="3">
    <location>
        <position position="1"/>
    </location>
</feature>
<dbReference type="Pfam" id="PF03810">
    <property type="entry name" value="IBN_N"/>
    <property type="match status" value="1"/>
</dbReference>
<dbReference type="GO" id="GO:0003723">
    <property type="term" value="F:RNA binding"/>
    <property type="evidence" value="ECO:0007669"/>
    <property type="project" value="TreeGrafter"/>
</dbReference>
<evidence type="ECO:0000259" key="2">
    <source>
        <dbReference type="PROSITE" id="PS50166"/>
    </source>
</evidence>
<gene>
    <name evidence="3" type="ORF">B7463_g7211</name>
</gene>
<reference evidence="3 4" key="1">
    <citation type="submission" date="2018-05" db="EMBL/GenBank/DDBJ databases">
        <title>Draft genome sequence of Scytalidium lignicola DSM 105466, a ubiquitous saprotrophic fungus.</title>
        <authorList>
            <person name="Buettner E."/>
            <person name="Gebauer A.M."/>
            <person name="Hofrichter M."/>
            <person name="Liers C."/>
            <person name="Kellner H."/>
        </authorList>
    </citation>
    <scope>NUCLEOTIDE SEQUENCE [LARGE SCALE GENOMIC DNA]</scope>
    <source>
        <strain evidence="3 4">DSM 105466</strain>
    </source>
</reference>
<protein>
    <recommendedName>
        <fullName evidence="2">Importin N-terminal domain-containing protein</fullName>
    </recommendedName>
</protein>
<evidence type="ECO:0000256" key="1">
    <source>
        <dbReference type="ARBA" id="ARBA00009466"/>
    </source>
</evidence>
<comment type="caution">
    <text evidence="3">The sequence shown here is derived from an EMBL/GenBank/DDBJ whole genome shotgun (WGS) entry which is preliminary data.</text>
</comment>
<keyword evidence="4" id="KW-1185">Reference proteome</keyword>
<dbReference type="EMBL" id="NCSJ02000139">
    <property type="protein sequence ID" value="RFU29118.1"/>
    <property type="molecule type" value="Genomic_DNA"/>
</dbReference>
<dbReference type="SUPFAM" id="SSF48371">
    <property type="entry name" value="ARM repeat"/>
    <property type="match status" value="1"/>
</dbReference>
<dbReference type="GO" id="GO:0005737">
    <property type="term" value="C:cytoplasm"/>
    <property type="evidence" value="ECO:0007669"/>
    <property type="project" value="TreeGrafter"/>
</dbReference>
<evidence type="ECO:0000313" key="3">
    <source>
        <dbReference type="EMBL" id="RFU29118.1"/>
    </source>
</evidence>